<proteinExistence type="predicted"/>
<name>W2V123_9RICK</name>
<reference evidence="3 4" key="1">
    <citation type="journal article" date="2013" name="PLoS ONE">
        <title>Bacterial endosymbiosis in a chordate host: long-term co-evolution and conservation of secondary metabolism.</title>
        <authorList>
            <person name="Kwan J.C."/>
            <person name="Schmidt E.W."/>
        </authorList>
    </citation>
    <scope>NUCLEOTIDE SEQUENCE [LARGE SCALE GENOMIC DNA]</scope>
    <source>
        <strain evidence="4">L6</strain>
    </source>
</reference>
<feature type="transmembrane region" description="Helical" evidence="2">
    <location>
        <begin position="326"/>
        <end position="350"/>
    </location>
</feature>
<feature type="compositionally biased region" description="Basic and acidic residues" evidence="1">
    <location>
        <begin position="108"/>
        <end position="135"/>
    </location>
</feature>
<dbReference type="EMBL" id="AXCJ01000008">
    <property type="protein sequence ID" value="ETO91148.1"/>
    <property type="molecule type" value="Genomic_DNA"/>
</dbReference>
<gene>
    <name evidence="3" type="ORF">P857_635</name>
</gene>
<keyword evidence="2" id="KW-1133">Transmembrane helix</keyword>
<sequence>MTDSNPSYKLRDVKINNPSFAKSFFKSPRYVLLSSLHMVLSFTVLLPFTAIGLLVTFIRPKVLEKIYRSLSVISNTSKIDIDHLEEKLSKSANEQSIDQKDNNKKLVHAIEPKEESIHTKSAETDSTEKDKEKTKNKSNTYDELYDTQYKTSLHHIEYDKIGNISYIIDTPTTDASEEDNNILVLHIPRFHPVNHKKYLDTVSKSIFYTRNYQIAHLLGVHNSNTHTPGLLPEESKNAHIEIIKDLRKKYPDKKILIMGDQLGGAIATKVARDLLVNHDNKTPVNLLLYNSYAKYNYYLIDDTMNEIDLSIMNAPIPSLLATPFILVWYSLLFIVDIFLFKAFVFCMIVVNKNTSIFKDYEIHENLEYLQNNFPDKVNILCSNNDNDPISEYNYPLEHGKTDHAIVILPPAFVTYGVRIADAVHKNIVAI</sequence>
<evidence type="ECO:0000256" key="1">
    <source>
        <dbReference type="SAM" id="MobiDB-lite"/>
    </source>
</evidence>
<evidence type="ECO:0000256" key="2">
    <source>
        <dbReference type="SAM" id="Phobius"/>
    </source>
</evidence>
<organism evidence="3 4">
    <name type="scientific">Candidatus Xenolissoclinum pacificiensis L6</name>
    <dbReference type="NCBI Taxonomy" id="1401685"/>
    <lineage>
        <taxon>Bacteria</taxon>
        <taxon>Pseudomonadati</taxon>
        <taxon>Pseudomonadota</taxon>
        <taxon>Alphaproteobacteria</taxon>
        <taxon>Rickettsiales</taxon>
        <taxon>Anaplasmataceae</taxon>
        <taxon>Candidatus Xenolissoclinum</taxon>
    </lineage>
</organism>
<accession>W2V123</accession>
<dbReference type="Proteomes" id="UP000018951">
    <property type="component" value="Unassembled WGS sequence"/>
</dbReference>
<comment type="caution">
    <text evidence="3">The sequence shown here is derived from an EMBL/GenBank/DDBJ whole genome shotgun (WGS) entry which is preliminary data.</text>
</comment>
<dbReference type="SUPFAM" id="SSF53474">
    <property type="entry name" value="alpha/beta-Hydrolases"/>
    <property type="match status" value="1"/>
</dbReference>
<feature type="transmembrane region" description="Helical" evidence="2">
    <location>
        <begin position="30"/>
        <end position="58"/>
    </location>
</feature>
<feature type="region of interest" description="Disordered" evidence="1">
    <location>
        <begin position="108"/>
        <end position="137"/>
    </location>
</feature>
<evidence type="ECO:0000313" key="4">
    <source>
        <dbReference type="Proteomes" id="UP000018951"/>
    </source>
</evidence>
<evidence type="ECO:0000313" key="3">
    <source>
        <dbReference type="EMBL" id="ETO91148.1"/>
    </source>
</evidence>
<dbReference type="InterPro" id="IPR029058">
    <property type="entry name" value="AB_hydrolase_fold"/>
</dbReference>
<keyword evidence="2" id="KW-0472">Membrane</keyword>
<protein>
    <submittedName>
        <fullName evidence="3">Uncharacterized protein</fullName>
    </submittedName>
</protein>
<keyword evidence="2" id="KW-0812">Transmembrane</keyword>
<dbReference type="AlphaFoldDB" id="W2V123"/>
<dbReference type="STRING" id="1401685.P857_635"/>
<keyword evidence="4" id="KW-1185">Reference proteome</keyword>